<reference evidence="7" key="1">
    <citation type="submission" date="2013-03" db="EMBL/GenBank/DDBJ databases">
        <authorList>
            <person name="Jeffery W."/>
            <person name="Warren W."/>
            <person name="Wilson R.K."/>
        </authorList>
    </citation>
    <scope>NUCLEOTIDE SEQUENCE</scope>
    <source>
        <strain evidence="7">female</strain>
    </source>
</reference>
<dbReference type="Ensembl" id="ENSAMXT00000031195.1">
    <property type="protein sequence ID" value="ENSAMXP00000052140.1"/>
    <property type="gene ID" value="ENSAMXG00000040165.1"/>
</dbReference>
<dbReference type="PROSITE" id="PS00518">
    <property type="entry name" value="ZF_RING_1"/>
    <property type="match status" value="1"/>
</dbReference>
<dbReference type="Bgee" id="ENSAMXG00000040165">
    <property type="expression patterns" value="Expressed in pharyngeal gill and 2 other cell types or tissues"/>
</dbReference>
<dbReference type="GO" id="GO:0008270">
    <property type="term" value="F:zinc ion binding"/>
    <property type="evidence" value="ECO:0007669"/>
    <property type="project" value="UniProtKB-KW"/>
</dbReference>
<dbReference type="PROSITE" id="PS50089">
    <property type="entry name" value="ZF_RING_2"/>
    <property type="match status" value="1"/>
</dbReference>
<evidence type="ECO:0000259" key="5">
    <source>
        <dbReference type="PROSITE" id="PS50089"/>
    </source>
</evidence>
<dbReference type="InterPro" id="IPR017907">
    <property type="entry name" value="Znf_RING_CS"/>
</dbReference>
<evidence type="ECO:0000256" key="1">
    <source>
        <dbReference type="ARBA" id="ARBA00022723"/>
    </source>
</evidence>
<keyword evidence="7" id="KW-1185">Reference proteome</keyword>
<evidence type="ECO:0000313" key="7">
    <source>
        <dbReference type="Proteomes" id="UP000018467"/>
    </source>
</evidence>
<dbReference type="SMART" id="SM00184">
    <property type="entry name" value="RING"/>
    <property type="match status" value="1"/>
</dbReference>
<keyword evidence="3" id="KW-0862">Zinc</keyword>
<dbReference type="PANTHER" id="PTHR25465:SF5">
    <property type="entry name" value="E3 UBIQUITIN_ISG15 LIGASE TRIM25-RELATED"/>
    <property type="match status" value="1"/>
</dbReference>
<reference evidence="6" key="4">
    <citation type="submission" date="2025-09" db="UniProtKB">
        <authorList>
            <consortium name="Ensembl"/>
        </authorList>
    </citation>
    <scope>IDENTIFICATION</scope>
</reference>
<evidence type="ECO:0000256" key="4">
    <source>
        <dbReference type="PROSITE-ProRule" id="PRU00175"/>
    </source>
</evidence>
<dbReference type="InterPro" id="IPR001841">
    <property type="entry name" value="Znf_RING"/>
</dbReference>
<evidence type="ECO:0000256" key="2">
    <source>
        <dbReference type="ARBA" id="ARBA00022771"/>
    </source>
</evidence>
<dbReference type="InterPro" id="IPR013083">
    <property type="entry name" value="Znf_RING/FYVE/PHD"/>
</dbReference>
<reference evidence="7" key="2">
    <citation type="journal article" date="2014" name="Nat. Commun.">
        <title>The cavefish genome reveals candidate genes for eye loss.</title>
        <authorList>
            <person name="McGaugh S.E."/>
            <person name="Gross J.B."/>
            <person name="Aken B."/>
            <person name="Blin M."/>
            <person name="Borowsky R."/>
            <person name="Chalopin D."/>
            <person name="Hinaux H."/>
            <person name="Jeffery W.R."/>
            <person name="Keene A."/>
            <person name="Ma L."/>
            <person name="Minx P."/>
            <person name="Murphy D."/>
            <person name="O'Quin K.E."/>
            <person name="Retaux S."/>
            <person name="Rohner N."/>
            <person name="Searle S.M."/>
            <person name="Stahl B.A."/>
            <person name="Tabin C."/>
            <person name="Volff J.N."/>
            <person name="Yoshizawa M."/>
            <person name="Warren W.C."/>
        </authorList>
    </citation>
    <scope>NUCLEOTIDE SEQUENCE [LARGE SCALE GENOMIC DNA]</scope>
    <source>
        <strain evidence="7">female</strain>
    </source>
</reference>
<dbReference type="Gene3D" id="3.30.40.10">
    <property type="entry name" value="Zinc/RING finger domain, C3HC4 (zinc finger)"/>
    <property type="match status" value="1"/>
</dbReference>
<evidence type="ECO:0000313" key="6">
    <source>
        <dbReference type="Ensembl" id="ENSAMXP00000052140.1"/>
    </source>
</evidence>
<dbReference type="Proteomes" id="UP000018467">
    <property type="component" value="Unassembled WGS sequence"/>
</dbReference>
<proteinExistence type="predicted"/>
<organism evidence="6 7">
    <name type="scientific">Astyanax mexicanus</name>
    <name type="common">Blind cave fish</name>
    <name type="synonym">Astyanax fasciatus mexicanus</name>
    <dbReference type="NCBI Taxonomy" id="7994"/>
    <lineage>
        <taxon>Eukaryota</taxon>
        <taxon>Metazoa</taxon>
        <taxon>Chordata</taxon>
        <taxon>Craniata</taxon>
        <taxon>Vertebrata</taxon>
        <taxon>Euteleostomi</taxon>
        <taxon>Actinopterygii</taxon>
        <taxon>Neopterygii</taxon>
        <taxon>Teleostei</taxon>
        <taxon>Ostariophysi</taxon>
        <taxon>Characiformes</taxon>
        <taxon>Characoidei</taxon>
        <taxon>Acestrorhamphidae</taxon>
        <taxon>Acestrorhamphinae</taxon>
        <taxon>Astyanax</taxon>
    </lineage>
</organism>
<accession>A0A3B1KDL1</accession>
<dbReference type="PANTHER" id="PTHR25465">
    <property type="entry name" value="B-BOX DOMAIN CONTAINING"/>
    <property type="match status" value="1"/>
</dbReference>
<reference evidence="6" key="3">
    <citation type="submission" date="2025-08" db="UniProtKB">
        <authorList>
            <consortium name="Ensembl"/>
        </authorList>
    </citation>
    <scope>IDENTIFICATION</scope>
</reference>
<dbReference type="Pfam" id="PF15227">
    <property type="entry name" value="zf-C3HC4_4"/>
    <property type="match status" value="1"/>
</dbReference>
<keyword evidence="2 4" id="KW-0863">Zinc-finger</keyword>
<sequence length="74" mass="7848">MKLSKSSVLCCVRLVEENMICPVCLDLLKEPVAIPCGHSYCKVCINDCWGSGGSEGCVQLPSVQTLLQTEACGG</sequence>
<evidence type="ECO:0000256" key="3">
    <source>
        <dbReference type="ARBA" id="ARBA00022833"/>
    </source>
</evidence>
<dbReference type="InParanoid" id="A0A3B1KDL1"/>
<dbReference type="SUPFAM" id="SSF57850">
    <property type="entry name" value="RING/U-box"/>
    <property type="match status" value="1"/>
</dbReference>
<feature type="domain" description="RING-type" evidence="5">
    <location>
        <begin position="21"/>
        <end position="57"/>
    </location>
</feature>
<dbReference type="AlphaFoldDB" id="A0A3B1KDL1"/>
<dbReference type="InterPro" id="IPR051051">
    <property type="entry name" value="E3_ubiq-ligase_TRIM/RNF"/>
</dbReference>
<keyword evidence="1" id="KW-0479">Metal-binding</keyword>
<protein>
    <recommendedName>
        <fullName evidence="5">RING-type domain-containing protein</fullName>
    </recommendedName>
</protein>
<name>A0A3B1KDL1_ASTMX</name>